<evidence type="ECO:0000313" key="3">
    <source>
        <dbReference type="Proteomes" id="UP000449846"/>
    </source>
</evidence>
<evidence type="ECO:0000313" key="2">
    <source>
        <dbReference type="EMBL" id="MTH58768.1"/>
    </source>
</evidence>
<organism evidence="2 3">
    <name type="scientific">Paracoccus litorisediminis</name>
    <dbReference type="NCBI Taxonomy" id="2006130"/>
    <lineage>
        <taxon>Bacteria</taxon>
        <taxon>Pseudomonadati</taxon>
        <taxon>Pseudomonadota</taxon>
        <taxon>Alphaproteobacteria</taxon>
        <taxon>Rhodobacterales</taxon>
        <taxon>Paracoccaceae</taxon>
        <taxon>Paracoccus</taxon>
    </lineage>
</organism>
<name>A0A844HIE1_9RHOB</name>
<gene>
    <name evidence="2" type="ORF">GL300_06035</name>
</gene>
<dbReference type="RefSeq" id="WP_155038697.1">
    <property type="nucleotide sequence ID" value="NZ_JBHGCD010000005.1"/>
</dbReference>
<feature type="compositionally biased region" description="Basic residues" evidence="1">
    <location>
        <begin position="72"/>
        <end position="84"/>
    </location>
</feature>
<proteinExistence type="predicted"/>
<evidence type="ECO:0000256" key="1">
    <source>
        <dbReference type="SAM" id="MobiDB-lite"/>
    </source>
</evidence>
<comment type="caution">
    <text evidence="2">The sequence shown here is derived from an EMBL/GenBank/DDBJ whole genome shotgun (WGS) entry which is preliminary data.</text>
</comment>
<feature type="region of interest" description="Disordered" evidence="1">
    <location>
        <begin position="63"/>
        <end position="179"/>
    </location>
</feature>
<keyword evidence="3" id="KW-1185">Reference proteome</keyword>
<accession>A0A844HIE1</accession>
<dbReference type="AlphaFoldDB" id="A0A844HIE1"/>
<protein>
    <submittedName>
        <fullName evidence="2">Uncharacterized protein</fullName>
    </submittedName>
</protein>
<feature type="compositionally biased region" description="Basic and acidic residues" evidence="1">
    <location>
        <begin position="102"/>
        <end position="165"/>
    </location>
</feature>
<feature type="region of interest" description="Disordered" evidence="1">
    <location>
        <begin position="1"/>
        <end position="26"/>
    </location>
</feature>
<reference evidence="2 3" key="1">
    <citation type="submission" date="2019-11" db="EMBL/GenBank/DDBJ databases">
        <authorList>
            <person name="Dong K."/>
        </authorList>
    </citation>
    <scope>NUCLEOTIDE SEQUENCE [LARGE SCALE GENOMIC DNA]</scope>
    <source>
        <strain evidence="2 3">NBRC 112902</strain>
    </source>
</reference>
<dbReference type="Proteomes" id="UP000449846">
    <property type="component" value="Unassembled WGS sequence"/>
</dbReference>
<dbReference type="EMBL" id="WMIG01000002">
    <property type="protein sequence ID" value="MTH58768.1"/>
    <property type="molecule type" value="Genomic_DNA"/>
</dbReference>
<sequence>MAVNAQEKPAAPANPEAPNEQTRPDALKLLDDAALAALMKELRGVKAAATEAAVRKELAQALHRASEEKLARMARPKKDKRAKPAKVVEPAAEGDEAPAKPAHAEKPARAEKPVKPAKPTKADKLEERRLKLEEKAAKLEDKRRKLAEKAEKIRVKEAERAERKSTPAGKVGGKAAAQA</sequence>
<feature type="compositionally biased region" description="Low complexity" evidence="1">
    <location>
        <begin position="9"/>
        <end position="20"/>
    </location>
</feature>